<protein>
    <submittedName>
        <fullName evidence="3">Protein-tyrosine sulfotransferase</fullName>
    </submittedName>
</protein>
<dbReference type="WBParaSite" id="ECPE_0000381801-mRNA-1">
    <property type="protein sequence ID" value="ECPE_0000381801-mRNA-1"/>
    <property type="gene ID" value="ECPE_0000381801"/>
</dbReference>
<name>A0A183AA28_9TREM</name>
<dbReference type="Proteomes" id="UP000272942">
    <property type="component" value="Unassembled WGS sequence"/>
</dbReference>
<dbReference type="PANTHER" id="PTHR36978">
    <property type="entry name" value="P-LOOP CONTAINING NUCLEOTIDE TRIPHOSPHATE HYDROLASE"/>
    <property type="match status" value="1"/>
</dbReference>
<reference evidence="1 2" key="2">
    <citation type="submission" date="2018-11" db="EMBL/GenBank/DDBJ databases">
        <authorList>
            <consortium name="Pathogen Informatics"/>
        </authorList>
    </citation>
    <scope>NUCLEOTIDE SEQUENCE [LARGE SCALE GENOMIC DNA]</scope>
    <source>
        <strain evidence="1 2">Egypt</strain>
    </source>
</reference>
<proteinExistence type="predicted"/>
<dbReference type="EMBL" id="UZAN01040713">
    <property type="protein sequence ID" value="VDP70663.1"/>
    <property type="molecule type" value="Genomic_DNA"/>
</dbReference>
<reference evidence="3" key="1">
    <citation type="submission" date="2016-06" db="UniProtKB">
        <authorList>
            <consortium name="WormBaseParasite"/>
        </authorList>
    </citation>
    <scope>IDENTIFICATION</scope>
</reference>
<dbReference type="SUPFAM" id="SSF52540">
    <property type="entry name" value="P-loop containing nucleoside triphosphate hydrolases"/>
    <property type="match status" value="1"/>
</dbReference>
<dbReference type="Gene3D" id="3.40.50.300">
    <property type="entry name" value="P-loop containing nucleotide triphosphate hydrolases"/>
    <property type="match status" value="1"/>
</dbReference>
<keyword evidence="2" id="KW-1185">Reference proteome</keyword>
<dbReference type="Pfam" id="PF17784">
    <property type="entry name" value="Sulfotransfer_4"/>
    <property type="match status" value="1"/>
</dbReference>
<evidence type="ECO:0000313" key="3">
    <source>
        <dbReference type="WBParaSite" id="ECPE_0000381801-mRNA-1"/>
    </source>
</evidence>
<dbReference type="OrthoDB" id="272681at2759"/>
<accession>A0A183AA28</accession>
<sequence>MCVQKPKVEEDDAPMLVIGAGFGRTGTSSLKAALEILYQKPCYHMGELIEKHPDHVKLWTELYNRMERDGPDADLPKDIIRNIFCGYQLTTDNPGCTIYKQLMRMYPEAKVSDILLECHTVTDCLN</sequence>
<evidence type="ECO:0000313" key="1">
    <source>
        <dbReference type="EMBL" id="VDP70663.1"/>
    </source>
</evidence>
<organism evidence="3">
    <name type="scientific">Echinostoma caproni</name>
    <dbReference type="NCBI Taxonomy" id="27848"/>
    <lineage>
        <taxon>Eukaryota</taxon>
        <taxon>Metazoa</taxon>
        <taxon>Spiralia</taxon>
        <taxon>Lophotrochozoa</taxon>
        <taxon>Platyhelminthes</taxon>
        <taxon>Trematoda</taxon>
        <taxon>Digenea</taxon>
        <taxon>Plagiorchiida</taxon>
        <taxon>Echinostomata</taxon>
        <taxon>Echinostomatoidea</taxon>
        <taxon>Echinostomatidae</taxon>
        <taxon>Echinostoma</taxon>
    </lineage>
</organism>
<gene>
    <name evidence="1" type="ORF">ECPE_LOCUS3813</name>
</gene>
<dbReference type="InterPro" id="IPR027417">
    <property type="entry name" value="P-loop_NTPase"/>
</dbReference>
<dbReference type="AlphaFoldDB" id="A0A183AA28"/>
<dbReference type="PANTHER" id="PTHR36978:SF4">
    <property type="entry name" value="P-LOOP CONTAINING NUCLEOSIDE TRIPHOSPHATE HYDROLASE PROTEIN"/>
    <property type="match status" value="1"/>
</dbReference>
<evidence type="ECO:0000313" key="2">
    <source>
        <dbReference type="Proteomes" id="UP000272942"/>
    </source>
</evidence>
<dbReference type="InterPro" id="IPR040632">
    <property type="entry name" value="Sulfotransfer_4"/>
</dbReference>